<accession>A0A8B6F2W8</accession>
<keyword evidence="2" id="KW-1185">Reference proteome</keyword>
<proteinExistence type="predicted"/>
<dbReference type="AlphaFoldDB" id="A0A8B6F2W8"/>
<evidence type="ECO:0000313" key="1">
    <source>
        <dbReference type="EMBL" id="VDI42741.1"/>
    </source>
</evidence>
<protein>
    <submittedName>
        <fullName evidence="1">Uncharacterized protein</fullName>
    </submittedName>
</protein>
<sequence length="115" mass="13031">MLPQTSQRMVFDKFADDDVKRKANFAIKCYKKGVKASNPEKPEDMFDAATDMQRMASTNLQMTIHRSGWFDKFADDDVKRKANFAINATKKGVKAFQYGKTEDMFETATDIAADG</sequence>
<gene>
    <name evidence="1" type="ORF">MGAL_10B085142</name>
</gene>
<name>A0A8B6F2W8_MYTGA</name>
<organism evidence="1 2">
    <name type="scientific">Mytilus galloprovincialis</name>
    <name type="common">Mediterranean mussel</name>
    <dbReference type="NCBI Taxonomy" id="29158"/>
    <lineage>
        <taxon>Eukaryota</taxon>
        <taxon>Metazoa</taxon>
        <taxon>Spiralia</taxon>
        <taxon>Lophotrochozoa</taxon>
        <taxon>Mollusca</taxon>
        <taxon>Bivalvia</taxon>
        <taxon>Autobranchia</taxon>
        <taxon>Pteriomorphia</taxon>
        <taxon>Mytilida</taxon>
        <taxon>Mytiloidea</taxon>
        <taxon>Mytilidae</taxon>
        <taxon>Mytilinae</taxon>
        <taxon>Mytilus</taxon>
    </lineage>
</organism>
<evidence type="ECO:0000313" key="2">
    <source>
        <dbReference type="Proteomes" id="UP000596742"/>
    </source>
</evidence>
<dbReference type="EMBL" id="UYJE01006067">
    <property type="protein sequence ID" value="VDI42741.1"/>
    <property type="molecule type" value="Genomic_DNA"/>
</dbReference>
<dbReference type="Proteomes" id="UP000596742">
    <property type="component" value="Unassembled WGS sequence"/>
</dbReference>
<reference evidence="1" key="1">
    <citation type="submission" date="2018-11" db="EMBL/GenBank/DDBJ databases">
        <authorList>
            <person name="Alioto T."/>
            <person name="Alioto T."/>
        </authorList>
    </citation>
    <scope>NUCLEOTIDE SEQUENCE</scope>
</reference>
<comment type="caution">
    <text evidence="1">The sequence shown here is derived from an EMBL/GenBank/DDBJ whole genome shotgun (WGS) entry which is preliminary data.</text>
</comment>